<dbReference type="SUPFAM" id="SSF55729">
    <property type="entry name" value="Acyl-CoA N-acyltransferases (Nat)"/>
    <property type="match status" value="1"/>
</dbReference>
<dbReference type="InterPro" id="IPR016181">
    <property type="entry name" value="Acyl_CoA_acyltransferase"/>
</dbReference>
<protein>
    <recommendedName>
        <fullName evidence="1">N-acetyltransferase domain-containing protein</fullName>
    </recommendedName>
</protein>
<keyword evidence="3" id="KW-1185">Reference proteome</keyword>
<dbReference type="PROSITE" id="PS51186">
    <property type="entry name" value="GNAT"/>
    <property type="match status" value="2"/>
</dbReference>
<evidence type="ECO:0000259" key="1">
    <source>
        <dbReference type="PROSITE" id="PS51186"/>
    </source>
</evidence>
<dbReference type="EMBL" id="JBEXAC010000001">
    <property type="protein sequence ID" value="MET6996303.1"/>
    <property type="molecule type" value="Genomic_DNA"/>
</dbReference>
<accession>A0ABV2SZU8</accession>
<gene>
    <name evidence="2" type="ORF">ABR189_02945</name>
</gene>
<organism evidence="2 3">
    <name type="scientific">Chitinophaga defluvii</name>
    <dbReference type="NCBI Taxonomy" id="3163343"/>
    <lineage>
        <taxon>Bacteria</taxon>
        <taxon>Pseudomonadati</taxon>
        <taxon>Bacteroidota</taxon>
        <taxon>Chitinophagia</taxon>
        <taxon>Chitinophagales</taxon>
        <taxon>Chitinophagaceae</taxon>
        <taxon>Chitinophaga</taxon>
    </lineage>
</organism>
<name>A0ABV2SZU8_9BACT</name>
<evidence type="ECO:0000313" key="3">
    <source>
        <dbReference type="Proteomes" id="UP001549749"/>
    </source>
</evidence>
<sequence>MIQVERVTTKDQLRQFIDFPHELYATDPNYVPELFIAQRDLLTPGKHPFHEHGKVQPFLAYKGNKVVGRIAAVLNGNHNAFNQAQDGFFGFFDSVEDAAVAAALFDTAEAWLRNKGADTIIGPVNFSTNETCGLLIAGFDAPPVTMMTYNSPYYINLYEQAGFTKKTDLLAYKLLTEEVDDKPYKVMTTLMQRLEQRGITIRKINMKNFDAEVVGVRKVYNEAWNKNMGFVPMTDKEFEYLAKDLKLILDPDFCMVAEHNGKVVGFSLGIPDINEVFIKIRKGRLFPTGIFKLLLGRKKIKSMRVIALGVLEPYRKMGIEACFYGSLIQKAREKGFHSAEASWILEQNDMMNRALININGRVYRKYRIYQKAIG</sequence>
<dbReference type="RefSeq" id="WP_354658949.1">
    <property type="nucleotide sequence ID" value="NZ_JBEXAC010000001.1"/>
</dbReference>
<evidence type="ECO:0000313" key="2">
    <source>
        <dbReference type="EMBL" id="MET6996303.1"/>
    </source>
</evidence>
<dbReference type="Gene3D" id="3.40.630.30">
    <property type="match status" value="1"/>
</dbReference>
<dbReference type="InterPro" id="IPR000182">
    <property type="entry name" value="GNAT_dom"/>
</dbReference>
<comment type="caution">
    <text evidence="2">The sequence shown here is derived from an EMBL/GenBank/DDBJ whole genome shotgun (WGS) entry which is preliminary data.</text>
</comment>
<dbReference type="PANTHER" id="PTHR41368">
    <property type="entry name" value="PROTEIN YGHO"/>
    <property type="match status" value="1"/>
</dbReference>
<dbReference type="Proteomes" id="UP001549749">
    <property type="component" value="Unassembled WGS sequence"/>
</dbReference>
<feature type="domain" description="N-acetyltransferase" evidence="1">
    <location>
        <begin position="199"/>
        <end position="374"/>
    </location>
</feature>
<feature type="domain" description="N-acetyltransferase" evidence="1">
    <location>
        <begin position="2"/>
        <end position="185"/>
    </location>
</feature>
<dbReference type="PANTHER" id="PTHR41368:SF1">
    <property type="entry name" value="PROTEIN YGHO"/>
    <property type="match status" value="1"/>
</dbReference>
<reference evidence="2 3" key="1">
    <citation type="submission" date="2024-06" db="EMBL/GenBank/DDBJ databases">
        <title>Chitinophaga defluvii sp. nov., isolated from municipal sewage.</title>
        <authorList>
            <person name="Zhang L."/>
        </authorList>
    </citation>
    <scope>NUCLEOTIDE SEQUENCE [LARGE SCALE GENOMIC DNA]</scope>
    <source>
        <strain evidence="2 3">H8</strain>
    </source>
</reference>
<proteinExistence type="predicted"/>
<dbReference type="InterPro" id="IPR039968">
    <property type="entry name" value="BcerS-like"/>
</dbReference>